<keyword evidence="3" id="KW-0547">Nucleotide-binding</keyword>
<proteinExistence type="inferred from homology"/>
<dbReference type="Gene3D" id="3.40.50.300">
    <property type="entry name" value="P-loop containing nucleotide triphosphate hydrolases"/>
    <property type="match status" value="1"/>
</dbReference>
<name>A0ABR7EHT0_9FIRM</name>
<evidence type="ECO:0000256" key="2">
    <source>
        <dbReference type="ARBA" id="ARBA00022448"/>
    </source>
</evidence>
<dbReference type="Pfam" id="PF00005">
    <property type="entry name" value="ABC_tran"/>
    <property type="match status" value="1"/>
</dbReference>
<dbReference type="PANTHER" id="PTHR42711:SF5">
    <property type="entry name" value="ABC TRANSPORTER ATP-BINDING PROTEIN NATA"/>
    <property type="match status" value="1"/>
</dbReference>
<dbReference type="Proteomes" id="UP000606889">
    <property type="component" value="Unassembled WGS sequence"/>
</dbReference>
<feature type="domain" description="ABC transporter" evidence="5">
    <location>
        <begin position="5"/>
        <end position="235"/>
    </location>
</feature>
<dbReference type="InterPro" id="IPR003593">
    <property type="entry name" value="AAA+_ATPase"/>
</dbReference>
<keyword evidence="7" id="KW-1185">Reference proteome</keyword>
<dbReference type="GO" id="GO:0005524">
    <property type="term" value="F:ATP binding"/>
    <property type="evidence" value="ECO:0007669"/>
    <property type="project" value="UniProtKB-KW"/>
</dbReference>
<accession>A0ABR7EHT0</accession>
<protein>
    <submittedName>
        <fullName evidence="6">ATP-binding cassette domain-containing protein</fullName>
    </submittedName>
</protein>
<evidence type="ECO:0000313" key="7">
    <source>
        <dbReference type="Proteomes" id="UP000606889"/>
    </source>
</evidence>
<evidence type="ECO:0000256" key="3">
    <source>
        <dbReference type="ARBA" id="ARBA00022741"/>
    </source>
</evidence>
<dbReference type="PROSITE" id="PS50893">
    <property type="entry name" value="ABC_TRANSPORTER_2"/>
    <property type="match status" value="1"/>
</dbReference>
<evidence type="ECO:0000313" key="6">
    <source>
        <dbReference type="EMBL" id="MBC5648679.1"/>
    </source>
</evidence>
<dbReference type="SUPFAM" id="SSF52540">
    <property type="entry name" value="P-loop containing nucleoside triphosphate hydrolases"/>
    <property type="match status" value="1"/>
</dbReference>
<dbReference type="InterPro" id="IPR017871">
    <property type="entry name" value="ABC_transporter-like_CS"/>
</dbReference>
<dbReference type="PROSITE" id="PS00211">
    <property type="entry name" value="ABC_TRANSPORTER_1"/>
    <property type="match status" value="1"/>
</dbReference>
<evidence type="ECO:0000256" key="4">
    <source>
        <dbReference type="ARBA" id="ARBA00022840"/>
    </source>
</evidence>
<dbReference type="Pfam" id="PF13732">
    <property type="entry name" value="DrrA1-3_C"/>
    <property type="match status" value="1"/>
</dbReference>
<comment type="caution">
    <text evidence="6">The sequence shown here is derived from an EMBL/GenBank/DDBJ whole genome shotgun (WGS) entry which is preliminary data.</text>
</comment>
<dbReference type="RefSeq" id="WP_186858176.1">
    <property type="nucleotide sequence ID" value="NZ_JACOON010000005.1"/>
</dbReference>
<sequence length="304" mass="33585">MTKIITVEGLKKSYGKVQAVNGIDFYVEKGTLFAFLGPNGAGKSTTVDMISTQIKPDAGRVLVDGYELGREDGAIRAEIGIVFQDSVLDALLTVRENLLLRGSLYGMEKDALRDAVASAAFAADVTGFWNRPYGKLSGGQRRRADIARALVNTPQILFLDEPTTGLDPQTRRKIWNTVHMLQKERGMTIFLTTHYMEEAAQADYITIMDHGSILAKGTPAELKENYTRDMLRITPKKDEKLSALLGKEEIAFQKSGGDFIIQLRHTADAIGIIDKCREEIAGLEVRRGTMDDVFLNITGAKVRN</sequence>
<reference evidence="6 7" key="1">
    <citation type="submission" date="2020-08" db="EMBL/GenBank/DDBJ databases">
        <title>Genome public.</title>
        <authorList>
            <person name="Liu C."/>
            <person name="Sun Q."/>
        </authorList>
    </citation>
    <scope>NUCLEOTIDE SEQUENCE [LARGE SCALE GENOMIC DNA]</scope>
    <source>
        <strain evidence="6 7">NSJ-35</strain>
    </source>
</reference>
<comment type="similarity">
    <text evidence="1">Belongs to the ABC transporter superfamily.</text>
</comment>
<dbReference type="PANTHER" id="PTHR42711">
    <property type="entry name" value="ABC TRANSPORTER ATP-BINDING PROTEIN"/>
    <property type="match status" value="1"/>
</dbReference>
<dbReference type="InterPro" id="IPR025302">
    <property type="entry name" value="DrrA1/2-like_C"/>
</dbReference>
<organism evidence="6 7">
    <name type="scientific">Christensenella tenuis</name>
    <dbReference type="NCBI Taxonomy" id="2763033"/>
    <lineage>
        <taxon>Bacteria</taxon>
        <taxon>Bacillati</taxon>
        <taxon>Bacillota</taxon>
        <taxon>Clostridia</taxon>
        <taxon>Christensenellales</taxon>
        <taxon>Christensenellaceae</taxon>
        <taxon>Christensenella</taxon>
    </lineage>
</organism>
<gene>
    <name evidence="6" type="ORF">H8S18_10050</name>
</gene>
<keyword evidence="4 6" id="KW-0067">ATP-binding</keyword>
<keyword evidence="2" id="KW-0813">Transport</keyword>
<dbReference type="EMBL" id="JACOON010000005">
    <property type="protein sequence ID" value="MBC5648679.1"/>
    <property type="molecule type" value="Genomic_DNA"/>
</dbReference>
<dbReference type="SMART" id="SM00382">
    <property type="entry name" value="AAA"/>
    <property type="match status" value="1"/>
</dbReference>
<dbReference type="InterPro" id="IPR003439">
    <property type="entry name" value="ABC_transporter-like_ATP-bd"/>
</dbReference>
<dbReference type="InterPro" id="IPR050763">
    <property type="entry name" value="ABC_transporter_ATP-binding"/>
</dbReference>
<evidence type="ECO:0000256" key="1">
    <source>
        <dbReference type="ARBA" id="ARBA00005417"/>
    </source>
</evidence>
<evidence type="ECO:0000259" key="5">
    <source>
        <dbReference type="PROSITE" id="PS50893"/>
    </source>
</evidence>
<dbReference type="InterPro" id="IPR027417">
    <property type="entry name" value="P-loop_NTPase"/>
</dbReference>